<dbReference type="InterPro" id="IPR001173">
    <property type="entry name" value="Glyco_trans_2-like"/>
</dbReference>
<organism evidence="3 4">
    <name type="scientific">Asanoa ferruginea</name>
    <dbReference type="NCBI Taxonomy" id="53367"/>
    <lineage>
        <taxon>Bacteria</taxon>
        <taxon>Bacillati</taxon>
        <taxon>Actinomycetota</taxon>
        <taxon>Actinomycetes</taxon>
        <taxon>Micromonosporales</taxon>
        <taxon>Micromonosporaceae</taxon>
        <taxon>Asanoa</taxon>
    </lineage>
</organism>
<dbReference type="CDD" id="cd04179">
    <property type="entry name" value="DPM_DPG-synthase_like"/>
    <property type="match status" value="1"/>
</dbReference>
<dbReference type="Gene3D" id="3.90.550.10">
    <property type="entry name" value="Spore Coat Polysaccharide Biosynthesis Protein SpsA, Chain A"/>
    <property type="match status" value="1"/>
</dbReference>
<dbReference type="Pfam" id="PF00535">
    <property type="entry name" value="Glycos_transf_2"/>
    <property type="match status" value="1"/>
</dbReference>
<keyword evidence="3" id="KW-0808">Transferase</keyword>
<evidence type="ECO:0000313" key="4">
    <source>
        <dbReference type="Proteomes" id="UP000256913"/>
    </source>
</evidence>
<dbReference type="Proteomes" id="UP000256913">
    <property type="component" value="Unassembled WGS sequence"/>
</dbReference>
<reference evidence="3 4" key="1">
    <citation type="submission" date="2018-08" db="EMBL/GenBank/DDBJ databases">
        <title>Sequencing the genomes of 1000 actinobacteria strains.</title>
        <authorList>
            <person name="Klenk H.-P."/>
        </authorList>
    </citation>
    <scope>NUCLEOTIDE SEQUENCE [LARGE SCALE GENOMIC DNA]</scope>
    <source>
        <strain evidence="3 4">DSM 44099</strain>
    </source>
</reference>
<keyword evidence="4" id="KW-1185">Reference proteome</keyword>
<evidence type="ECO:0000256" key="1">
    <source>
        <dbReference type="ARBA" id="ARBA00006739"/>
    </source>
</evidence>
<dbReference type="PANTHER" id="PTHR48090:SF7">
    <property type="entry name" value="RFBJ PROTEIN"/>
    <property type="match status" value="1"/>
</dbReference>
<dbReference type="PANTHER" id="PTHR48090">
    <property type="entry name" value="UNDECAPRENYL-PHOSPHATE 4-DEOXY-4-FORMAMIDO-L-ARABINOSE TRANSFERASE-RELATED"/>
    <property type="match status" value="1"/>
</dbReference>
<comment type="caution">
    <text evidence="3">The sequence shown here is derived from an EMBL/GenBank/DDBJ whole genome shotgun (WGS) entry which is preliminary data.</text>
</comment>
<dbReference type="SUPFAM" id="SSF53448">
    <property type="entry name" value="Nucleotide-diphospho-sugar transferases"/>
    <property type="match status" value="1"/>
</dbReference>
<evidence type="ECO:0000313" key="3">
    <source>
        <dbReference type="EMBL" id="REF99673.1"/>
    </source>
</evidence>
<accession>A0A3D9ZUK8</accession>
<dbReference type="RefSeq" id="WP_116070819.1">
    <property type="nucleotide sequence ID" value="NZ_BONB01000063.1"/>
</dbReference>
<comment type="similarity">
    <text evidence="1">Belongs to the glycosyltransferase 2 family.</text>
</comment>
<dbReference type="EMBL" id="QUMQ01000001">
    <property type="protein sequence ID" value="REF99673.1"/>
    <property type="molecule type" value="Genomic_DNA"/>
</dbReference>
<proteinExistence type="inferred from homology"/>
<feature type="domain" description="Glycosyltransferase 2-like" evidence="2">
    <location>
        <begin position="4"/>
        <end position="122"/>
    </location>
</feature>
<name>A0A3D9ZUK8_9ACTN</name>
<dbReference type="AlphaFoldDB" id="A0A3D9ZUK8"/>
<dbReference type="OrthoDB" id="9797819at2"/>
<evidence type="ECO:0000259" key="2">
    <source>
        <dbReference type="Pfam" id="PF00535"/>
    </source>
</evidence>
<protein>
    <submittedName>
        <fullName evidence="3">Glycosyl transferase family 2</fullName>
    </submittedName>
</protein>
<dbReference type="InterPro" id="IPR050256">
    <property type="entry name" value="Glycosyltransferase_2"/>
</dbReference>
<dbReference type="InterPro" id="IPR029044">
    <property type="entry name" value="Nucleotide-diphossugar_trans"/>
</dbReference>
<gene>
    <name evidence="3" type="ORF">DFJ67_5713</name>
</gene>
<sequence>MTDVVLPCLDEAAALPWLLARMPSGYRAIVADNGSTDGSPDIAASLGAIVVTAPQRGFGAAVHTGLMAADPDDGLVCVMDADGSFDPAQLPRVADPVRAGRARLVLGRRRPTSAGAWPAHARFANAVLAWRLRRTTGLQLHDLGPMRAARLVDLLDLDLRDRRFGYPLEMVVKAARAGWAVAEVDVDYAPRAAGSRSKVTGTVRGTARAVRDMSKVLAQ</sequence>
<dbReference type="GO" id="GO:0016740">
    <property type="term" value="F:transferase activity"/>
    <property type="evidence" value="ECO:0007669"/>
    <property type="project" value="UniProtKB-KW"/>
</dbReference>